<dbReference type="PANTHER" id="PTHR40077">
    <property type="entry name" value="MEMBRANE PROTEIN-RELATED"/>
    <property type="match status" value="1"/>
</dbReference>
<name>A0ABW2NKX9_9BACL</name>
<evidence type="ECO:0000313" key="8">
    <source>
        <dbReference type="EMBL" id="MFC7370235.1"/>
    </source>
</evidence>
<dbReference type="EMBL" id="JBHTCP010000002">
    <property type="protein sequence ID" value="MFC7370235.1"/>
    <property type="molecule type" value="Genomic_DNA"/>
</dbReference>
<evidence type="ECO:0000256" key="5">
    <source>
        <dbReference type="ARBA" id="ARBA00023136"/>
    </source>
</evidence>
<keyword evidence="2" id="KW-1003">Cell membrane</keyword>
<feature type="transmembrane region" description="Helical" evidence="6">
    <location>
        <begin position="69"/>
        <end position="88"/>
    </location>
</feature>
<keyword evidence="9" id="KW-1185">Reference proteome</keyword>
<dbReference type="RefSeq" id="WP_379745109.1">
    <property type="nucleotide sequence ID" value="NZ_JBHTCP010000002.1"/>
</dbReference>
<dbReference type="NCBIfam" id="TIGR03954">
    <property type="entry name" value="integ_memb_HG"/>
    <property type="match status" value="1"/>
</dbReference>
<evidence type="ECO:0000313" key="9">
    <source>
        <dbReference type="Proteomes" id="UP001596549"/>
    </source>
</evidence>
<organism evidence="8 9">
    <name type="scientific">Fictibacillus iocasae</name>
    <dbReference type="NCBI Taxonomy" id="2715437"/>
    <lineage>
        <taxon>Bacteria</taxon>
        <taxon>Bacillati</taxon>
        <taxon>Bacillota</taxon>
        <taxon>Bacilli</taxon>
        <taxon>Bacillales</taxon>
        <taxon>Fictibacillaceae</taxon>
        <taxon>Fictibacillus</taxon>
    </lineage>
</organism>
<dbReference type="Proteomes" id="UP001596549">
    <property type="component" value="Unassembled WGS sequence"/>
</dbReference>
<comment type="subcellular location">
    <subcellularLocation>
        <location evidence="1">Cell membrane</location>
        <topology evidence="1">Multi-pass membrane protein</topology>
    </subcellularLocation>
</comment>
<keyword evidence="5 6" id="KW-0472">Membrane</keyword>
<evidence type="ECO:0000259" key="7">
    <source>
        <dbReference type="Pfam" id="PF12823"/>
    </source>
</evidence>
<comment type="caution">
    <text evidence="8">The sequence shown here is derived from an EMBL/GenBank/DDBJ whole genome shotgun (WGS) entry which is preliminary data.</text>
</comment>
<reference evidence="9" key="1">
    <citation type="journal article" date="2019" name="Int. J. Syst. Evol. Microbiol.">
        <title>The Global Catalogue of Microorganisms (GCM) 10K type strain sequencing project: providing services to taxonomists for standard genome sequencing and annotation.</title>
        <authorList>
            <consortium name="The Broad Institute Genomics Platform"/>
            <consortium name="The Broad Institute Genome Sequencing Center for Infectious Disease"/>
            <person name="Wu L."/>
            <person name="Ma J."/>
        </authorList>
    </citation>
    <scope>NUCLEOTIDE SEQUENCE [LARGE SCALE GENOMIC DNA]</scope>
    <source>
        <strain evidence="9">NBRC 106396</strain>
    </source>
</reference>
<dbReference type="InterPro" id="IPR023845">
    <property type="entry name" value="DUF3817_TM"/>
</dbReference>
<keyword evidence="3 6" id="KW-0812">Transmembrane</keyword>
<gene>
    <name evidence="8" type="ORF">ACFQPF_00905</name>
</gene>
<proteinExistence type="predicted"/>
<dbReference type="PANTHER" id="PTHR40077:SF1">
    <property type="entry name" value="MEMBRANE PROTEIN"/>
    <property type="match status" value="1"/>
</dbReference>
<evidence type="ECO:0000256" key="1">
    <source>
        <dbReference type="ARBA" id="ARBA00004651"/>
    </source>
</evidence>
<accession>A0ABW2NKX9</accession>
<feature type="domain" description="DUF3817" evidence="7">
    <location>
        <begin position="7"/>
        <end position="92"/>
    </location>
</feature>
<evidence type="ECO:0000256" key="3">
    <source>
        <dbReference type="ARBA" id="ARBA00022692"/>
    </source>
</evidence>
<feature type="transmembrane region" description="Helical" evidence="6">
    <location>
        <begin position="12"/>
        <end position="32"/>
    </location>
</feature>
<dbReference type="Pfam" id="PF12823">
    <property type="entry name" value="DUF3817"/>
    <property type="match status" value="1"/>
</dbReference>
<protein>
    <submittedName>
        <fullName evidence="8">DUF3817 domain-containing protein</fullName>
    </submittedName>
</protein>
<evidence type="ECO:0000256" key="2">
    <source>
        <dbReference type="ARBA" id="ARBA00022475"/>
    </source>
</evidence>
<keyword evidence="4 6" id="KW-1133">Transmembrane helix</keyword>
<evidence type="ECO:0000256" key="4">
    <source>
        <dbReference type="ARBA" id="ARBA00022989"/>
    </source>
</evidence>
<feature type="transmembrane region" description="Helical" evidence="6">
    <location>
        <begin position="38"/>
        <end position="62"/>
    </location>
</feature>
<sequence>MLNSPIGRLRIIGNLEGLSFIVLLVIAMPLKYLADMPMAVSIVGALHGLLFVLYIAAILHVWLVKKWPVFRVILAMAASVIPFGPFFFDAKFLKSY</sequence>
<evidence type="ECO:0000256" key="6">
    <source>
        <dbReference type="SAM" id="Phobius"/>
    </source>
</evidence>